<keyword evidence="5 9" id="KW-0460">Magnesium</keyword>
<gene>
    <name evidence="11" type="primary">mgtE</name>
    <name evidence="11" type="ORF">COA71_10235</name>
</gene>
<keyword evidence="4 9" id="KW-0812">Transmembrane</keyword>
<dbReference type="PANTHER" id="PTHR43773:SF1">
    <property type="entry name" value="MAGNESIUM TRANSPORTER MGTE"/>
    <property type="match status" value="1"/>
</dbReference>
<comment type="similarity">
    <text evidence="2 9">Belongs to the SLC41A transporter family.</text>
</comment>
<evidence type="ECO:0000256" key="8">
    <source>
        <dbReference type="PROSITE-ProRule" id="PRU00703"/>
    </source>
</evidence>
<feature type="transmembrane region" description="Helical" evidence="9">
    <location>
        <begin position="317"/>
        <end position="343"/>
    </location>
</feature>
<feature type="transmembrane region" description="Helical" evidence="9">
    <location>
        <begin position="290"/>
        <end position="311"/>
    </location>
</feature>
<keyword evidence="9" id="KW-1003">Cell membrane</keyword>
<evidence type="ECO:0000256" key="2">
    <source>
        <dbReference type="ARBA" id="ARBA00009749"/>
    </source>
</evidence>
<comment type="function">
    <text evidence="9">Acts as a magnesium transporter.</text>
</comment>
<keyword evidence="8" id="KW-0129">CBS domain</keyword>
<feature type="transmembrane region" description="Helical" evidence="9">
    <location>
        <begin position="425"/>
        <end position="451"/>
    </location>
</feature>
<evidence type="ECO:0000256" key="5">
    <source>
        <dbReference type="ARBA" id="ARBA00022842"/>
    </source>
</evidence>
<evidence type="ECO:0000256" key="3">
    <source>
        <dbReference type="ARBA" id="ARBA00022448"/>
    </source>
</evidence>
<keyword evidence="3 9" id="KW-0813">Transport</keyword>
<dbReference type="Gene3D" id="1.25.60.10">
    <property type="entry name" value="MgtE N-terminal domain-like"/>
    <property type="match status" value="1"/>
</dbReference>
<evidence type="ECO:0000256" key="6">
    <source>
        <dbReference type="ARBA" id="ARBA00022989"/>
    </source>
</evidence>
<dbReference type="Pfam" id="PF01769">
    <property type="entry name" value="MgtE"/>
    <property type="match status" value="1"/>
</dbReference>
<evidence type="ECO:0000313" key="11">
    <source>
        <dbReference type="EMBL" id="PCJ40615.1"/>
    </source>
</evidence>
<protein>
    <recommendedName>
        <fullName evidence="9">Magnesium transporter MgtE</fullName>
    </recommendedName>
</protein>
<dbReference type="InterPro" id="IPR046342">
    <property type="entry name" value="CBS_dom_sf"/>
</dbReference>
<dbReference type="Proteomes" id="UP000228987">
    <property type="component" value="Unassembled WGS sequence"/>
</dbReference>
<keyword evidence="7 9" id="KW-0472">Membrane</keyword>
<dbReference type="SUPFAM" id="SSF54631">
    <property type="entry name" value="CBS-domain pair"/>
    <property type="match status" value="1"/>
</dbReference>
<dbReference type="AlphaFoldDB" id="A0A2A5CAL0"/>
<dbReference type="GO" id="GO:0005886">
    <property type="term" value="C:plasma membrane"/>
    <property type="evidence" value="ECO:0007669"/>
    <property type="project" value="UniProtKB-SubCell"/>
</dbReference>
<dbReference type="InterPro" id="IPR006668">
    <property type="entry name" value="Mg_transptr_MgtE_intracell_dom"/>
</dbReference>
<dbReference type="EMBL" id="NVWI01000008">
    <property type="protein sequence ID" value="PCJ40615.1"/>
    <property type="molecule type" value="Genomic_DNA"/>
</dbReference>
<dbReference type="SUPFAM" id="SSF161093">
    <property type="entry name" value="MgtE membrane domain-like"/>
    <property type="match status" value="1"/>
</dbReference>
<comment type="subunit">
    <text evidence="9">Homodimer.</text>
</comment>
<feature type="transmembrane region" description="Helical" evidence="9">
    <location>
        <begin position="392"/>
        <end position="413"/>
    </location>
</feature>
<dbReference type="InterPro" id="IPR000644">
    <property type="entry name" value="CBS_dom"/>
</dbReference>
<keyword evidence="9" id="KW-0479">Metal-binding</keyword>
<dbReference type="InterPro" id="IPR038076">
    <property type="entry name" value="MgtE_N_sf"/>
</dbReference>
<dbReference type="Pfam" id="PF00571">
    <property type="entry name" value="CBS"/>
    <property type="match status" value="2"/>
</dbReference>
<dbReference type="PANTHER" id="PTHR43773">
    <property type="entry name" value="MAGNESIUM TRANSPORTER MGTE"/>
    <property type="match status" value="1"/>
</dbReference>
<evidence type="ECO:0000313" key="12">
    <source>
        <dbReference type="Proteomes" id="UP000228987"/>
    </source>
</evidence>
<sequence>MLQPSENTNQTQEQLEALSIALDSGSFVHVRQMLNQLPAATIAHLLESSPHKARKTLWRLVPKENEGDVLNFLNEDLQSDILNKLSPEEVVSLTEGLETDDLADILQQLPDQEINEVLLAMGDQDRQRLEAVLSYPEDTAGGLLNTDTITVRRSHTLDVVLRYLRRHDEIPTMTDNLLVVNRDDHLVGLLPLRKVLVSDPNLTVSEIMITDFKAIPVSMPDNEVAQLFERMDWISAPVVNEEGKLLGRITIDDIVDVIREDADHSFMSMAGLDEEDDIFAPVLKTAKRRAIWLGVNLITAFIAASVINRFASTIDEIVALAVLMTIVASMGGVAGNQTITLVIRGMAQGQIGKTNASWLMWRELGVGLLNGLLWAAVAALIASFWFDDNKLAYIFGGAMVVNLIVAALSGAFLPMFLKKLKIDPALAGSVVLTTITDVVGFLSFLGFAALLY</sequence>
<dbReference type="Gene3D" id="3.10.580.10">
    <property type="entry name" value="CBS-domain"/>
    <property type="match status" value="1"/>
</dbReference>
<dbReference type="SUPFAM" id="SSF158791">
    <property type="entry name" value="MgtE N-terminal domain-like"/>
    <property type="match status" value="1"/>
</dbReference>
<proteinExistence type="inferred from homology"/>
<dbReference type="GO" id="GO:0046872">
    <property type="term" value="F:metal ion binding"/>
    <property type="evidence" value="ECO:0007669"/>
    <property type="project" value="UniProtKB-KW"/>
</dbReference>
<dbReference type="Pfam" id="PF03448">
    <property type="entry name" value="MgtE_N"/>
    <property type="match status" value="1"/>
</dbReference>
<accession>A0A2A5CAL0</accession>
<feature type="domain" description="CBS" evidence="10">
    <location>
        <begin position="208"/>
        <end position="266"/>
    </location>
</feature>
<feature type="transmembrane region" description="Helical" evidence="9">
    <location>
        <begin position="364"/>
        <end position="386"/>
    </location>
</feature>
<evidence type="ECO:0000256" key="9">
    <source>
        <dbReference type="RuleBase" id="RU362011"/>
    </source>
</evidence>
<name>A0A2A5CAL0_9GAMM</name>
<dbReference type="SMART" id="SM00116">
    <property type="entry name" value="CBS"/>
    <property type="match status" value="2"/>
</dbReference>
<dbReference type="PROSITE" id="PS51371">
    <property type="entry name" value="CBS"/>
    <property type="match status" value="1"/>
</dbReference>
<reference evidence="12" key="1">
    <citation type="submission" date="2017-08" db="EMBL/GenBank/DDBJ databases">
        <title>A dynamic microbial community with high functional redundancy inhabits the cold, oxic subseafloor aquifer.</title>
        <authorList>
            <person name="Tully B.J."/>
            <person name="Wheat C.G."/>
            <person name="Glazer B.T."/>
            <person name="Huber J.A."/>
        </authorList>
    </citation>
    <scope>NUCLEOTIDE SEQUENCE [LARGE SCALE GENOMIC DNA]</scope>
</reference>
<dbReference type="NCBIfam" id="TIGR00400">
    <property type="entry name" value="mgtE"/>
    <property type="match status" value="1"/>
</dbReference>
<comment type="caution">
    <text evidence="11">The sequence shown here is derived from an EMBL/GenBank/DDBJ whole genome shotgun (WGS) entry which is preliminary data.</text>
</comment>
<evidence type="ECO:0000259" key="10">
    <source>
        <dbReference type="PROSITE" id="PS51371"/>
    </source>
</evidence>
<evidence type="ECO:0000256" key="7">
    <source>
        <dbReference type="ARBA" id="ARBA00023136"/>
    </source>
</evidence>
<comment type="subcellular location">
    <subcellularLocation>
        <location evidence="9">Cell membrane</location>
        <topology evidence="9">Multi-pass membrane protein</topology>
    </subcellularLocation>
    <subcellularLocation>
        <location evidence="1">Membrane</location>
        <topology evidence="1">Multi-pass membrane protein</topology>
    </subcellularLocation>
</comment>
<organism evidence="11 12">
    <name type="scientific">SAR86 cluster bacterium</name>
    <dbReference type="NCBI Taxonomy" id="2030880"/>
    <lineage>
        <taxon>Bacteria</taxon>
        <taxon>Pseudomonadati</taxon>
        <taxon>Pseudomonadota</taxon>
        <taxon>Gammaproteobacteria</taxon>
        <taxon>SAR86 cluster</taxon>
    </lineage>
</organism>
<keyword evidence="6 9" id="KW-1133">Transmembrane helix</keyword>
<dbReference type="InterPro" id="IPR036739">
    <property type="entry name" value="SLC41_membr_dom_sf"/>
</dbReference>
<dbReference type="InterPro" id="IPR006667">
    <property type="entry name" value="SLC41_membr_dom"/>
</dbReference>
<evidence type="ECO:0000256" key="1">
    <source>
        <dbReference type="ARBA" id="ARBA00004141"/>
    </source>
</evidence>
<evidence type="ECO:0000256" key="4">
    <source>
        <dbReference type="ARBA" id="ARBA00022692"/>
    </source>
</evidence>
<dbReference type="GO" id="GO:0015095">
    <property type="term" value="F:magnesium ion transmembrane transporter activity"/>
    <property type="evidence" value="ECO:0007669"/>
    <property type="project" value="UniProtKB-UniRule"/>
</dbReference>
<dbReference type="Gene3D" id="1.10.357.20">
    <property type="entry name" value="SLC41 divalent cation transporters, integral membrane domain"/>
    <property type="match status" value="1"/>
</dbReference>
<dbReference type="SMART" id="SM00924">
    <property type="entry name" value="MgtE_N"/>
    <property type="match status" value="1"/>
</dbReference>
<dbReference type="CDD" id="cd04606">
    <property type="entry name" value="CBS_pair_Mg_transporter"/>
    <property type="match status" value="1"/>
</dbReference>
<dbReference type="InterPro" id="IPR006669">
    <property type="entry name" value="MgtE_transporter"/>
</dbReference>